<proteinExistence type="predicted"/>
<dbReference type="RefSeq" id="WP_164801071.1">
    <property type="nucleotide sequence ID" value="NZ_JAALLZ010000006.1"/>
</dbReference>
<accession>A0AAP6WQ36</accession>
<sequence>MVNKKWIKIGSIVKCTNKTTTVGCRIVGETEDIGCYGIVVGHDRKTSSMDRDYYRIYFTSYSNFIGVEDKYVEETDFTTPELEAKRELVLENIKAGNITPYVLYGDILTKEVCIVYNKRKGWVDLDEEGNPYTRHDWVVN</sequence>
<reference evidence="1 2" key="1">
    <citation type="submission" date="2020-02" db="EMBL/GenBank/DDBJ databases">
        <title>Genomic Insights into the Phylogeny and Genetic Plasticity of the Human and Animal Enteric Pathogen Clostridium perfringens.</title>
        <authorList>
            <person name="Feng Y."/>
            <person name="Hu Y."/>
        </authorList>
    </citation>
    <scope>NUCLEOTIDE SEQUENCE [LARGE SCALE GENOMIC DNA]</scope>
    <source>
        <strain evidence="1 2">CP-40</strain>
    </source>
</reference>
<evidence type="ECO:0000313" key="1">
    <source>
        <dbReference type="EMBL" id="NGU31141.1"/>
    </source>
</evidence>
<dbReference type="Proteomes" id="UP000481454">
    <property type="component" value="Unassembled WGS sequence"/>
</dbReference>
<organism evidence="1 2">
    <name type="scientific">Clostridium perfringens</name>
    <dbReference type="NCBI Taxonomy" id="1502"/>
    <lineage>
        <taxon>Bacteria</taxon>
        <taxon>Bacillati</taxon>
        <taxon>Bacillota</taxon>
        <taxon>Clostridia</taxon>
        <taxon>Eubacteriales</taxon>
        <taxon>Clostridiaceae</taxon>
        <taxon>Clostridium</taxon>
    </lineage>
</organism>
<comment type="caution">
    <text evidence="1">The sequence shown here is derived from an EMBL/GenBank/DDBJ whole genome shotgun (WGS) entry which is preliminary data.</text>
</comment>
<name>A0AAP6WQ36_CLOPF</name>
<dbReference type="EMBL" id="JAALLZ010000006">
    <property type="protein sequence ID" value="NGU31141.1"/>
    <property type="molecule type" value="Genomic_DNA"/>
</dbReference>
<gene>
    <name evidence="1" type="ORF">G6Z34_13700</name>
</gene>
<dbReference type="AlphaFoldDB" id="A0AAP6WQ36"/>
<evidence type="ECO:0000313" key="2">
    <source>
        <dbReference type="Proteomes" id="UP000481454"/>
    </source>
</evidence>
<protein>
    <submittedName>
        <fullName evidence="1">Uncharacterized protein</fullName>
    </submittedName>
</protein>